<dbReference type="AlphaFoldDB" id="B9M263"/>
<dbReference type="STRING" id="316067.Geob_2836"/>
<dbReference type="HOGENOM" id="CLU_2897771_0_0_7"/>
<dbReference type="KEGG" id="geo:Geob_2836"/>
<keyword evidence="1" id="KW-0812">Transmembrane</keyword>
<evidence type="ECO:0000256" key="1">
    <source>
        <dbReference type="SAM" id="Phobius"/>
    </source>
</evidence>
<sequence length="62" mass="6927">MAANLKEPVQRYKADRLGSRVAVAHWPIVVALCVVELKGLFSRCRICRASRVVQITSQESSE</sequence>
<dbReference type="EMBL" id="CP001390">
    <property type="protein sequence ID" value="ACM21181.1"/>
    <property type="molecule type" value="Genomic_DNA"/>
</dbReference>
<evidence type="ECO:0000313" key="3">
    <source>
        <dbReference type="Proteomes" id="UP000007721"/>
    </source>
</evidence>
<name>B9M263_GEODF</name>
<dbReference type="Proteomes" id="UP000007721">
    <property type="component" value="Chromosome"/>
</dbReference>
<protein>
    <submittedName>
        <fullName evidence="2">Uncharacterized protein</fullName>
    </submittedName>
</protein>
<organism evidence="2 3">
    <name type="scientific">Geotalea daltonii (strain DSM 22248 / JCM 15807 / FRC-32)</name>
    <name type="common">Geobacter daltonii</name>
    <dbReference type="NCBI Taxonomy" id="316067"/>
    <lineage>
        <taxon>Bacteria</taxon>
        <taxon>Pseudomonadati</taxon>
        <taxon>Thermodesulfobacteriota</taxon>
        <taxon>Desulfuromonadia</taxon>
        <taxon>Geobacterales</taxon>
        <taxon>Geobacteraceae</taxon>
        <taxon>Geotalea</taxon>
    </lineage>
</organism>
<feature type="transmembrane region" description="Helical" evidence="1">
    <location>
        <begin position="21"/>
        <end position="41"/>
    </location>
</feature>
<evidence type="ECO:0000313" key="2">
    <source>
        <dbReference type="EMBL" id="ACM21181.1"/>
    </source>
</evidence>
<keyword evidence="3" id="KW-1185">Reference proteome</keyword>
<keyword evidence="1" id="KW-1133">Transmembrane helix</keyword>
<reference evidence="2 3" key="1">
    <citation type="submission" date="2009-01" db="EMBL/GenBank/DDBJ databases">
        <title>Complete sequence of Geobacter sp. FRC-32.</title>
        <authorList>
            <consortium name="US DOE Joint Genome Institute"/>
            <person name="Lucas S."/>
            <person name="Copeland A."/>
            <person name="Lapidus A."/>
            <person name="Glavina del Rio T."/>
            <person name="Dalin E."/>
            <person name="Tice H."/>
            <person name="Bruce D."/>
            <person name="Goodwin L."/>
            <person name="Pitluck S."/>
            <person name="Saunders E."/>
            <person name="Brettin T."/>
            <person name="Detter J.C."/>
            <person name="Han C."/>
            <person name="Larimer F."/>
            <person name="Land M."/>
            <person name="Hauser L."/>
            <person name="Kyrpides N."/>
            <person name="Ovchinnikova G."/>
            <person name="Kostka J."/>
            <person name="Richardson P."/>
        </authorList>
    </citation>
    <scope>NUCLEOTIDE SEQUENCE [LARGE SCALE GENOMIC DNA]</scope>
    <source>
        <strain evidence="3">DSM 22248 / JCM 15807 / FRC-32</strain>
    </source>
</reference>
<accession>B9M263</accession>
<proteinExistence type="predicted"/>
<gene>
    <name evidence="2" type="ordered locus">Geob_2836</name>
</gene>
<keyword evidence="1" id="KW-0472">Membrane</keyword>